<dbReference type="InterPro" id="IPR003789">
    <property type="entry name" value="Asn/Gln_tRNA_amidoTrase-B-like"/>
</dbReference>
<dbReference type="SUPFAM" id="SSF89095">
    <property type="entry name" value="GatB/YqeY motif"/>
    <property type="match status" value="1"/>
</dbReference>
<dbReference type="AlphaFoldDB" id="A0A1G7W7F1"/>
<organism evidence="1 2">
    <name type="scientific">Psychroflexus sediminis</name>
    <dbReference type="NCBI Taxonomy" id="470826"/>
    <lineage>
        <taxon>Bacteria</taxon>
        <taxon>Pseudomonadati</taxon>
        <taxon>Bacteroidota</taxon>
        <taxon>Flavobacteriia</taxon>
        <taxon>Flavobacteriales</taxon>
        <taxon>Flavobacteriaceae</taxon>
        <taxon>Psychroflexus</taxon>
    </lineage>
</organism>
<dbReference type="STRING" id="470826.SAMN04488027_10538"/>
<dbReference type="InterPro" id="IPR023168">
    <property type="entry name" value="GatB_Yqey_C_2"/>
</dbReference>
<dbReference type="GO" id="GO:0016884">
    <property type="term" value="F:carbon-nitrogen ligase activity, with glutamine as amido-N-donor"/>
    <property type="evidence" value="ECO:0007669"/>
    <property type="project" value="InterPro"/>
</dbReference>
<dbReference type="InterPro" id="IPR019004">
    <property type="entry name" value="YqeY/Aim41"/>
</dbReference>
<reference evidence="1 2" key="1">
    <citation type="submission" date="2016-10" db="EMBL/GenBank/DDBJ databases">
        <authorList>
            <person name="de Groot N.N."/>
        </authorList>
    </citation>
    <scope>NUCLEOTIDE SEQUENCE [LARGE SCALE GENOMIC DNA]</scope>
    <source>
        <strain evidence="1 2">DSM 19803</strain>
    </source>
</reference>
<dbReference type="RefSeq" id="WP_093367011.1">
    <property type="nucleotide sequence ID" value="NZ_FNCW01000005.1"/>
</dbReference>
<sequence>MALEQEVMQKMKEAMKAKDTVALASLRSIKSEILKAKTATSSKEEMTEAEELKLVQKLVKQRKDSADLYLEQNRKDLADAELEEAKIIEQFLPAQLSEEEISKEVKAIIAETGAESMKDMGKVMGLASQRLAGKADGKTISKIVKENLS</sequence>
<dbReference type="Gene3D" id="1.10.1510.10">
    <property type="entry name" value="Uncharacterised protein YqeY/AIM41 PF09424, N-terminal domain"/>
    <property type="match status" value="1"/>
</dbReference>
<gene>
    <name evidence="1" type="ORF">SAMN04488027_10538</name>
</gene>
<keyword evidence="2" id="KW-1185">Reference proteome</keyword>
<dbReference type="InterPro" id="IPR042184">
    <property type="entry name" value="YqeY/Aim41_N"/>
</dbReference>
<dbReference type="PANTHER" id="PTHR28055">
    <property type="entry name" value="ALTERED INHERITANCE OF MITOCHONDRIA PROTEIN 41, MITOCHONDRIAL"/>
    <property type="match status" value="1"/>
</dbReference>
<dbReference type="Proteomes" id="UP000199296">
    <property type="component" value="Unassembled WGS sequence"/>
</dbReference>
<dbReference type="EMBL" id="FNCW01000005">
    <property type="protein sequence ID" value="SDG67833.1"/>
    <property type="molecule type" value="Genomic_DNA"/>
</dbReference>
<evidence type="ECO:0000313" key="2">
    <source>
        <dbReference type="Proteomes" id="UP000199296"/>
    </source>
</evidence>
<dbReference type="PANTHER" id="PTHR28055:SF1">
    <property type="entry name" value="ALTERED INHERITANCE OF MITOCHONDRIA PROTEIN 41, MITOCHONDRIAL"/>
    <property type="match status" value="1"/>
</dbReference>
<dbReference type="Gene3D" id="1.10.10.410">
    <property type="match status" value="1"/>
</dbReference>
<name>A0A1G7W7F1_9FLAO</name>
<evidence type="ECO:0008006" key="3">
    <source>
        <dbReference type="Google" id="ProtNLM"/>
    </source>
</evidence>
<accession>A0A1G7W7F1</accession>
<dbReference type="OrthoDB" id="9788127at2"/>
<proteinExistence type="predicted"/>
<protein>
    <recommendedName>
        <fullName evidence="3">Glutamyl-tRNA amidotransferase</fullName>
    </recommendedName>
</protein>
<dbReference type="Pfam" id="PF09424">
    <property type="entry name" value="YqeY"/>
    <property type="match status" value="1"/>
</dbReference>
<evidence type="ECO:0000313" key="1">
    <source>
        <dbReference type="EMBL" id="SDG67833.1"/>
    </source>
</evidence>